<evidence type="ECO:0000313" key="3">
    <source>
        <dbReference type="EMBL" id="UXY15572.1"/>
    </source>
</evidence>
<evidence type="ECO:0000259" key="2">
    <source>
        <dbReference type="Pfam" id="PF13439"/>
    </source>
</evidence>
<accession>A0ABY6DNH8</accession>
<proteinExistence type="predicted"/>
<keyword evidence="4" id="KW-1185">Reference proteome</keyword>
<dbReference type="PANTHER" id="PTHR12526:SF635">
    <property type="entry name" value="GLYCOSYL TRANSFERASE GROUP 1"/>
    <property type="match status" value="1"/>
</dbReference>
<sequence length="375" mass="40929">MSAIRLAIVRQKYNPHGGAERFVSRALDALAQQRALEVTLLARAWRQGAQGWRCETVDPPYLGRLARDAGFAYAARRRFAGFDLVQSHERIPGAAIFRAGDGVHATWLAQWAKSGGLAGRLRPRLSPYHRYLCRAEAEMFAHPALRTVICNSAMVRDDIATRFGVPQHKLALIYNGIDTSVFHPDLAAQRTGWRSDHAIPQQAPLLAYVGSGFARKGVAVALAAIAAHPGVYLALAGADKHALRYRREAERLGVAERVRFLGALADVKPLYGAADALILPTLYDPFPNVCIEALACGLPLFTSPQCGAAEWLHPGTNGWVADALDVAGHQANLGAWLAHRDDWPALRAAARATAEPYTLERMADELAALYRQILQ</sequence>
<name>A0ABY6DNH8_9NEIS</name>
<feature type="domain" description="Glycosyl transferase family 1" evidence="1">
    <location>
        <begin position="192"/>
        <end position="327"/>
    </location>
</feature>
<dbReference type="SUPFAM" id="SSF53756">
    <property type="entry name" value="UDP-Glycosyltransferase/glycogen phosphorylase"/>
    <property type="match status" value="1"/>
</dbReference>
<dbReference type="Gene3D" id="3.40.50.2000">
    <property type="entry name" value="Glycogen Phosphorylase B"/>
    <property type="match status" value="2"/>
</dbReference>
<protein>
    <submittedName>
        <fullName evidence="3">Glycosyltransferase family 4 protein</fullName>
    </submittedName>
</protein>
<dbReference type="InterPro" id="IPR001296">
    <property type="entry name" value="Glyco_trans_1"/>
</dbReference>
<dbReference type="PANTHER" id="PTHR12526">
    <property type="entry name" value="GLYCOSYLTRANSFERASE"/>
    <property type="match status" value="1"/>
</dbReference>
<evidence type="ECO:0000259" key="1">
    <source>
        <dbReference type="Pfam" id="PF00534"/>
    </source>
</evidence>
<dbReference type="Pfam" id="PF00534">
    <property type="entry name" value="Glycos_transf_1"/>
    <property type="match status" value="1"/>
</dbReference>
<organism evidence="3 4">
    <name type="scientific">Chitiniphilus purpureus</name>
    <dbReference type="NCBI Taxonomy" id="2981137"/>
    <lineage>
        <taxon>Bacteria</taxon>
        <taxon>Pseudomonadati</taxon>
        <taxon>Pseudomonadota</taxon>
        <taxon>Betaproteobacteria</taxon>
        <taxon>Neisseriales</taxon>
        <taxon>Chitinibacteraceae</taxon>
        <taxon>Chitiniphilus</taxon>
    </lineage>
</organism>
<feature type="domain" description="Glycosyltransferase subfamily 4-like N-terminal" evidence="2">
    <location>
        <begin position="17"/>
        <end position="180"/>
    </location>
</feature>
<gene>
    <name evidence="3" type="ORF">N8I74_00725</name>
</gene>
<evidence type="ECO:0000313" key="4">
    <source>
        <dbReference type="Proteomes" id="UP001061302"/>
    </source>
</evidence>
<dbReference type="CDD" id="cd03801">
    <property type="entry name" value="GT4_PimA-like"/>
    <property type="match status" value="1"/>
</dbReference>
<dbReference type="Proteomes" id="UP001061302">
    <property type="component" value="Chromosome"/>
</dbReference>
<reference evidence="3" key="1">
    <citation type="submission" date="2022-10" db="EMBL/GenBank/DDBJ databases">
        <title>Chitiniphilus purpureus sp. nov., a novel chitin-degrading bacterium isolated from crawfish pond sediment.</title>
        <authorList>
            <person name="Li K."/>
        </authorList>
    </citation>
    <scope>NUCLEOTIDE SEQUENCE</scope>
    <source>
        <strain evidence="3">CD1</strain>
    </source>
</reference>
<dbReference type="EMBL" id="CP106753">
    <property type="protein sequence ID" value="UXY15572.1"/>
    <property type="molecule type" value="Genomic_DNA"/>
</dbReference>
<dbReference type="RefSeq" id="WP_263124985.1">
    <property type="nucleotide sequence ID" value="NZ_CP106753.1"/>
</dbReference>
<dbReference type="Pfam" id="PF13439">
    <property type="entry name" value="Glyco_transf_4"/>
    <property type="match status" value="1"/>
</dbReference>
<dbReference type="InterPro" id="IPR028098">
    <property type="entry name" value="Glyco_trans_4-like_N"/>
</dbReference>